<dbReference type="PANTHER" id="PTHR11019:SF159">
    <property type="entry name" value="TRANSCRIPTIONAL REGULATOR-RELATED"/>
    <property type="match status" value="1"/>
</dbReference>
<dbReference type="SMART" id="SM00342">
    <property type="entry name" value="HTH_ARAC"/>
    <property type="match status" value="1"/>
</dbReference>
<evidence type="ECO:0000256" key="1">
    <source>
        <dbReference type="ARBA" id="ARBA00023015"/>
    </source>
</evidence>
<dbReference type="RefSeq" id="WP_315650887.1">
    <property type="nucleotide sequence ID" value="NZ_JAVXZY010000005.1"/>
</dbReference>
<keyword evidence="1" id="KW-0805">Transcription regulation</keyword>
<dbReference type="Pfam" id="PF12833">
    <property type="entry name" value="HTH_18"/>
    <property type="match status" value="1"/>
</dbReference>
<evidence type="ECO:0000259" key="3">
    <source>
        <dbReference type="PROSITE" id="PS01124"/>
    </source>
</evidence>
<keyword evidence="5" id="KW-1185">Reference proteome</keyword>
<dbReference type="PANTHER" id="PTHR11019">
    <property type="entry name" value="HTH-TYPE TRANSCRIPTIONAL REGULATOR NIMR"/>
    <property type="match status" value="1"/>
</dbReference>
<accession>A0ABU3PCK7</accession>
<comment type="caution">
    <text evidence="4">The sequence shown here is derived from an EMBL/GenBank/DDBJ whole genome shotgun (WGS) entry which is preliminary data.</text>
</comment>
<proteinExistence type="predicted"/>
<evidence type="ECO:0000313" key="4">
    <source>
        <dbReference type="EMBL" id="MDT9000321.1"/>
    </source>
</evidence>
<dbReference type="InterPro" id="IPR011051">
    <property type="entry name" value="RmlC_Cupin_sf"/>
</dbReference>
<evidence type="ECO:0000313" key="5">
    <source>
        <dbReference type="Proteomes" id="UP001246372"/>
    </source>
</evidence>
<keyword evidence="2" id="KW-0804">Transcription</keyword>
<organism evidence="4 5">
    <name type="scientific">Roseateles aquae</name>
    <dbReference type="NCBI Taxonomy" id="3077235"/>
    <lineage>
        <taxon>Bacteria</taxon>
        <taxon>Pseudomonadati</taxon>
        <taxon>Pseudomonadota</taxon>
        <taxon>Betaproteobacteria</taxon>
        <taxon>Burkholderiales</taxon>
        <taxon>Sphaerotilaceae</taxon>
        <taxon>Roseateles</taxon>
    </lineage>
</organism>
<dbReference type="Proteomes" id="UP001246372">
    <property type="component" value="Unassembled WGS sequence"/>
</dbReference>
<dbReference type="InterPro" id="IPR009057">
    <property type="entry name" value="Homeodomain-like_sf"/>
</dbReference>
<feature type="domain" description="HTH araC/xylS-type" evidence="3">
    <location>
        <begin position="166"/>
        <end position="266"/>
    </location>
</feature>
<dbReference type="Gene3D" id="2.60.120.10">
    <property type="entry name" value="Jelly Rolls"/>
    <property type="match status" value="1"/>
</dbReference>
<dbReference type="Gene3D" id="1.10.10.60">
    <property type="entry name" value="Homeodomain-like"/>
    <property type="match status" value="1"/>
</dbReference>
<evidence type="ECO:0000256" key="2">
    <source>
        <dbReference type="ARBA" id="ARBA00023163"/>
    </source>
</evidence>
<dbReference type="SUPFAM" id="SSF46689">
    <property type="entry name" value="Homeodomain-like"/>
    <property type="match status" value="1"/>
</dbReference>
<dbReference type="InterPro" id="IPR018060">
    <property type="entry name" value="HTH_AraC"/>
</dbReference>
<gene>
    <name evidence="4" type="ORF">RQP53_13690</name>
</gene>
<dbReference type="SUPFAM" id="SSF51182">
    <property type="entry name" value="RmlC-like cupins"/>
    <property type="match status" value="1"/>
</dbReference>
<dbReference type="EMBL" id="JAVXZY010000005">
    <property type="protein sequence ID" value="MDT9000321.1"/>
    <property type="molecule type" value="Genomic_DNA"/>
</dbReference>
<sequence>MARRSLPSTDYSETLDGPALIALRSDAGPASQFRLGTQDYDWHRHRRGQLFCVGSGLMQVHTRQGSWLMPAQRAGWIPAGLEHRVSVSGVLSGWSVLIVPQRCGELPQQPCVLAVSELMRALVERAASWTGAATLTPSQQRLCDVLLDELALSPALPLHLPLPRDRRLLKLTRAVLAQPGSARSQQDWASWAGLSVSTLSRLCVAETGLSFARWRQQAALAHALQALARGTPVARIADELGYGSASAFIAMFRREMGHSPRRYAQTNVLD</sequence>
<dbReference type="InterPro" id="IPR014710">
    <property type="entry name" value="RmlC-like_jellyroll"/>
</dbReference>
<dbReference type="CDD" id="cd06124">
    <property type="entry name" value="cupin_NimR-like_N"/>
    <property type="match status" value="1"/>
</dbReference>
<reference evidence="4" key="1">
    <citation type="submission" date="2023-09" db="EMBL/GenBank/DDBJ databases">
        <title>Paucibacter sp. APW11 Genome sequencing and assembly.</title>
        <authorList>
            <person name="Kim I."/>
        </authorList>
    </citation>
    <scope>NUCLEOTIDE SEQUENCE</scope>
    <source>
        <strain evidence="4">APW11</strain>
    </source>
</reference>
<protein>
    <submittedName>
        <fullName evidence="4">Helix-turn-helix transcriptional regulator</fullName>
    </submittedName>
</protein>
<name>A0ABU3PCK7_9BURK</name>
<dbReference type="PROSITE" id="PS01124">
    <property type="entry name" value="HTH_ARAC_FAMILY_2"/>
    <property type="match status" value="1"/>
</dbReference>